<gene>
    <name evidence="1" type="ORF">D584_00773</name>
</gene>
<comment type="caution">
    <text evidence="1">The sequence shown here is derived from an EMBL/GenBank/DDBJ whole genome shotgun (WGS) entry which is preliminary data.</text>
</comment>
<dbReference type="EMBL" id="AOGE01000003">
    <property type="protein sequence ID" value="ELT51105.1"/>
    <property type="molecule type" value="Genomic_DNA"/>
</dbReference>
<name>M5JSH8_9HYPH</name>
<dbReference type="PATRIC" id="fig|1234597.4.peg.155"/>
<evidence type="ECO:0000313" key="1">
    <source>
        <dbReference type="EMBL" id="ELT51105.1"/>
    </source>
</evidence>
<organism evidence="1 2">
    <name type="scientific">Brucella intermedia M86</name>
    <dbReference type="NCBI Taxonomy" id="1234597"/>
    <lineage>
        <taxon>Bacteria</taxon>
        <taxon>Pseudomonadati</taxon>
        <taxon>Pseudomonadota</taxon>
        <taxon>Alphaproteobacteria</taxon>
        <taxon>Hyphomicrobiales</taxon>
        <taxon>Brucellaceae</taxon>
        <taxon>Brucella/Ochrobactrum group</taxon>
        <taxon>Brucella</taxon>
    </lineage>
</organism>
<protein>
    <submittedName>
        <fullName evidence="1">Phage tail X family protein</fullName>
    </submittedName>
</protein>
<dbReference type="Proteomes" id="UP000011971">
    <property type="component" value="Unassembled WGS sequence"/>
</dbReference>
<dbReference type="RefSeq" id="WP_006470319.1">
    <property type="nucleotide sequence ID" value="NZ_AOGE01000003.1"/>
</dbReference>
<accession>M5JSH8</accession>
<dbReference type="OrthoDB" id="8241931at2"/>
<sequence length="79" mass="9121">MNFLSFETVTVRGEFVTLDLIIWQRFQRPMLGLVEAAYELPENQNLAEKGEYIPVGTVVTIPIPREREAQNVEVISLWD</sequence>
<dbReference type="AlphaFoldDB" id="M5JSH8"/>
<reference evidence="1 2" key="1">
    <citation type="journal article" date="2013" name="Gut Pathog.">
        <title>Draft genome of Ochrobactrum intermedium strain M86 isolated from non-ulcer dyspeptic individual from India.</title>
        <authorList>
            <person name="Kulkarni G."/>
            <person name="Dhotre D."/>
            <person name="Dharne M."/>
            <person name="Shetty S."/>
            <person name="Chowdhury S."/>
            <person name="Misra V."/>
            <person name="Misra S."/>
            <person name="Patole M."/>
            <person name="Shouche Y."/>
        </authorList>
    </citation>
    <scope>NUCLEOTIDE SEQUENCE [LARGE SCALE GENOMIC DNA]</scope>
    <source>
        <strain evidence="1 2">M86</strain>
    </source>
</reference>
<evidence type="ECO:0000313" key="2">
    <source>
        <dbReference type="Proteomes" id="UP000011971"/>
    </source>
</evidence>
<proteinExistence type="predicted"/>